<dbReference type="SUPFAM" id="SSF48452">
    <property type="entry name" value="TPR-like"/>
    <property type="match status" value="2"/>
</dbReference>
<keyword evidence="4" id="KW-0732">Signal</keyword>
<reference evidence="5 6" key="1">
    <citation type="submission" date="2016-11" db="EMBL/GenBank/DDBJ databases">
        <authorList>
            <person name="Jaros S."/>
            <person name="Januszkiewicz K."/>
            <person name="Wedrychowicz H."/>
        </authorList>
    </citation>
    <scope>NUCLEOTIDE SEQUENCE [LARGE SCALE GENOMIC DNA]</scope>
    <source>
        <strain evidence="5">NCIMB 2154T</strain>
    </source>
</reference>
<feature type="chain" id="PRO_5013607889" description="Tetratricopeptide repeat protein" evidence="4">
    <location>
        <begin position="23"/>
        <end position="305"/>
    </location>
</feature>
<evidence type="ECO:0000256" key="4">
    <source>
        <dbReference type="SAM" id="SignalP"/>
    </source>
</evidence>
<protein>
    <recommendedName>
        <fullName evidence="7">Tetratricopeptide repeat protein</fullName>
    </recommendedName>
</protein>
<accession>A0A2H1EEH1</accession>
<evidence type="ECO:0008006" key="7">
    <source>
        <dbReference type="Google" id="ProtNLM"/>
    </source>
</evidence>
<evidence type="ECO:0000256" key="2">
    <source>
        <dbReference type="ARBA" id="ARBA00022803"/>
    </source>
</evidence>
<dbReference type="InterPro" id="IPR019734">
    <property type="entry name" value="TPR_rpt"/>
</dbReference>
<dbReference type="SMART" id="SM00028">
    <property type="entry name" value="TPR"/>
    <property type="match status" value="3"/>
</dbReference>
<dbReference type="GeneID" id="47724576"/>
<dbReference type="KEGG" id="tmar:MARIT_3133"/>
<organism evidence="5 6">
    <name type="scientific">Tenacibaculum maritimum NCIMB 2154</name>
    <dbReference type="NCBI Taxonomy" id="1349785"/>
    <lineage>
        <taxon>Bacteria</taxon>
        <taxon>Pseudomonadati</taxon>
        <taxon>Bacteroidota</taxon>
        <taxon>Flavobacteriia</taxon>
        <taxon>Flavobacteriales</taxon>
        <taxon>Flavobacteriaceae</taxon>
        <taxon>Tenacibaculum</taxon>
    </lineage>
</organism>
<dbReference type="OrthoDB" id="1465784at2"/>
<dbReference type="AlphaFoldDB" id="A0A2H1EEH1"/>
<dbReference type="Proteomes" id="UP000231564">
    <property type="component" value="Chromosome MARIT"/>
</dbReference>
<name>A0A2H1EEH1_9FLAO</name>
<sequence length="305" mass="35610">MLKRIVLITFIGLLCNPSFSFAQSESSLVVLEKQQVAFQDFFFKALSNKAIENYQKAIENLENCNQIIPNNKAVLFEFSKNYLKLNRFFEAIEYGNKALKAAPQNLWILEHLVTVYRKNRDFTEAIKIQQKIINKHPLKKRKLVFLYLENRNYSAAKTVLQELEEAKLLTPRLRRIKDSLRKREVANKSKKNTVNNYSSEINKSFTQLKEMLNKYNSTQNNAHLLKYSQKGIDLYPAQPFVYLMKARALNNQKSYKKAIETLQNGIDFVIDNHAMEVSFYLELAKAHQGIGNIKEAKKYRKKAKK</sequence>
<proteinExistence type="predicted"/>
<keyword evidence="6" id="KW-1185">Reference proteome</keyword>
<gene>
    <name evidence="5" type="ORF">MARIT_3133</name>
</gene>
<dbReference type="PANTHER" id="PTHR44943:SF8">
    <property type="entry name" value="TPR REPEAT-CONTAINING PROTEIN MJ0263"/>
    <property type="match status" value="1"/>
</dbReference>
<dbReference type="RefSeq" id="WP_100211950.1">
    <property type="nucleotide sequence ID" value="NZ_CP138495.1"/>
</dbReference>
<keyword evidence="2 3" id="KW-0802">TPR repeat</keyword>
<evidence type="ECO:0000313" key="6">
    <source>
        <dbReference type="Proteomes" id="UP000231564"/>
    </source>
</evidence>
<feature type="signal peptide" evidence="4">
    <location>
        <begin position="1"/>
        <end position="22"/>
    </location>
</feature>
<dbReference type="InterPro" id="IPR011990">
    <property type="entry name" value="TPR-like_helical_dom_sf"/>
</dbReference>
<dbReference type="STRING" id="1349785.GCA_000509405_00748"/>
<evidence type="ECO:0000256" key="3">
    <source>
        <dbReference type="PROSITE-ProRule" id="PRU00339"/>
    </source>
</evidence>
<evidence type="ECO:0000256" key="1">
    <source>
        <dbReference type="ARBA" id="ARBA00022737"/>
    </source>
</evidence>
<dbReference type="PANTHER" id="PTHR44943">
    <property type="entry name" value="CELLULOSE SYNTHASE OPERON PROTEIN C"/>
    <property type="match status" value="1"/>
</dbReference>
<feature type="repeat" description="TPR" evidence="3">
    <location>
        <begin position="72"/>
        <end position="105"/>
    </location>
</feature>
<dbReference type="EMBL" id="LT634361">
    <property type="protein sequence ID" value="SFZ85274.1"/>
    <property type="molecule type" value="Genomic_DNA"/>
</dbReference>
<evidence type="ECO:0000313" key="5">
    <source>
        <dbReference type="EMBL" id="SFZ85274.1"/>
    </source>
</evidence>
<dbReference type="PROSITE" id="PS50005">
    <property type="entry name" value="TPR"/>
    <property type="match status" value="1"/>
</dbReference>
<keyword evidence="1" id="KW-0677">Repeat</keyword>
<dbReference type="InterPro" id="IPR051685">
    <property type="entry name" value="Ycf3/AcsC/BcsC/TPR_MFPF"/>
</dbReference>
<dbReference type="Gene3D" id="1.25.40.10">
    <property type="entry name" value="Tetratricopeptide repeat domain"/>
    <property type="match status" value="2"/>
</dbReference>